<keyword evidence="2" id="KW-1185">Reference proteome</keyword>
<sequence length="130" mass="14916">MLVGVNLVSFDIGEIEEGDFFVKFKLRNKEDGFQWVLVSVYGAAQQQYKSAFLSELVQLCGDFNIIRCRKEKNNANYCDRWPFLFNAVIEAGSVMYKLGTQISSYYCSGLISGDLRPHSFAVEHRRVHFV</sequence>
<dbReference type="EMBL" id="CP144751">
    <property type="protein sequence ID" value="WVZ85936.1"/>
    <property type="molecule type" value="Genomic_DNA"/>
</dbReference>
<dbReference type="AlphaFoldDB" id="A0AAQ3U5X2"/>
<proteinExistence type="predicted"/>
<organism evidence="1 2">
    <name type="scientific">Paspalum notatum var. saurae</name>
    <dbReference type="NCBI Taxonomy" id="547442"/>
    <lineage>
        <taxon>Eukaryota</taxon>
        <taxon>Viridiplantae</taxon>
        <taxon>Streptophyta</taxon>
        <taxon>Embryophyta</taxon>
        <taxon>Tracheophyta</taxon>
        <taxon>Spermatophyta</taxon>
        <taxon>Magnoliopsida</taxon>
        <taxon>Liliopsida</taxon>
        <taxon>Poales</taxon>
        <taxon>Poaceae</taxon>
        <taxon>PACMAD clade</taxon>
        <taxon>Panicoideae</taxon>
        <taxon>Andropogonodae</taxon>
        <taxon>Paspaleae</taxon>
        <taxon>Paspalinae</taxon>
        <taxon>Paspalum</taxon>
    </lineage>
</organism>
<accession>A0AAQ3U5X2</accession>
<gene>
    <name evidence="1" type="ORF">U9M48_032792</name>
</gene>
<evidence type="ECO:0000313" key="1">
    <source>
        <dbReference type="EMBL" id="WVZ85936.1"/>
    </source>
</evidence>
<evidence type="ECO:0000313" key="2">
    <source>
        <dbReference type="Proteomes" id="UP001341281"/>
    </source>
</evidence>
<protein>
    <submittedName>
        <fullName evidence="1">Uncharacterized protein</fullName>
    </submittedName>
</protein>
<dbReference type="Proteomes" id="UP001341281">
    <property type="component" value="Chromosome 07"/>
</dbReference>
<reference evidence="1 2" key="1">
    <citation type="submission" date="2024-02" db="EMBL/GenBank/DDBJ databases">
        <title>High-quality chromosome-scale genome assembly of Pensacola bahiagrass (Paspalum notatum Flugge var. saurae).</title>
        <authorList>
            <person name="Vega J.M."/>
            <person name="Podio M."/>
            <person name="Orjuela J."/>
            <person name="Siena L.A."/>
            <person name="Pessino S.C."/>
            <person name="Combes M.C."/>
            <person name="Mariac C."/>
            <person name="Albertini E."/>
            <person name="Pupilli F."/>
            <person name="Ortiz J.P.A."/>
            <person name="Leblanc O."/>
        </authorList>
    </citation>
    <scope>NUCLEOTIDE SEQUENCE [LARGE SCALE GENOMIC DNA]</scope>
    <source>
        <strain evidence="1">R1</strain>
        <tissue evidence="1">Leaf</tissue>
    </source>
</reference>
<name>A0AAQ3U5X2_PASNO</name>